<keyword evidence="8" id="KW-0472">Membrane</keyword>
<dbReference type="InterPro" id="IPR050173">
    <property type="entry name" value="ABC_transporter_C-like"/>
</dbReference>
<dbReference type="GO" id="GO:0016020">
    <property type="term" value="C:membrane"/>
    <property type="evidence" value="ECO:0007669"/>
    <property type="project" value="InterPro"/>
</dbReference>
<name>A0A1B0C638_9MUSC</name>
<organism evidence="15 16">
    <name type="scientific">Glossina palpalis gambiensis</name>
    <dbReference type="NCBI Taxonomy" id="67801"/>
    <lineage>
        <taxon>Eukaryota</taxon>
        <taxon>Metazoa</taxon>
        <taxon>Ecdysozoa</taxon>
        <taxon>Arthropoda</taxon>
        <taxon>Hexapoda</taxon>
        <taxon>Insecta</taxon>
        <taxon>Pterygota</taxon>
        <taxon>Neoptera</taxon>
        <taxon>Endopterygota</taxon>
        <taxon>Diptera</taxon>
        <taxon>Brachycera</taxon>
        <taxon>Muscomorpha</taxon>
        <taxon>Hippoboscoidea</taxon>
        <taxon>Glossinidae</taxon>
        <taxon>Glossina</taxon>
    </lineage>
</organism>
<comment type="similarity">
    <text evidence="12">Belongs to the peptidase S1 family. CLIP subfamily.</text>
</comment>
<evidence type="ECO:0000256" key="4">
    <source>
        <dbReference type="ARBA" id="ARBA00022741"/>
    </source>
</evidence>
<dbReference type="Pfam" id="PF00664">
    <property type="entry name" value="ABC_membrane"/>
    <property type="match status" value="1"/>
</dbReference>
<keyword evidence="16" id="KW-1185">Reference proteome</keyword>
<keyword evidence="11" id="KW-0325">Glycoprotein</keyword>
<evidence type="ECO:0008006" key="17">
    <source>
        <dbReference type="Google" id="ProtNLM"/>
    </source>
</evidence>
<dbReference type="InterPro" id="IPR043504">
    <property type="entry name" value="Peptidase_S1_PA_chymotrypsin"/>
</dbReference>
<feature type="domain" description="Peptidase S1" evidence="13">
    <location>
        <begin position="336"/>
        <end position="561"/>
    </location>
</feature>
<keyword evidence="10" id="KW-1015">Disulfide bond</keyword>
<dbReference type="GO" id="GO:0006508">
    <property type="term" value="P:proteolysis"/>
    <property type="evidence" value="ECO:0007669"/>
    <property type="project" value="InterPro"/>
</dbReference>
<keyword evidence="2" id="KW-0812">Transmembrane</keyword>
<accession>A0A1B0C638</accession>
<evidence type="ECO:0000256" key="3">
    <source>
        <dbReference type="ARBA" id="ARBA00022729"/>
    </source>
</evidence>
<evidence type="ECO:0000256" key="11">
    <source>
        <dbReference type="ARBA" id="ARBA00023180"/>
    </source>
</evidence>
<evidence type="ECO:0000256" key="8">
    <source>
        <dbReference type="ARBA" id="ARBA00023136"/>
    </source>
</evidence>
<keyword evidence="3" id="KW-0732">Signal</keyword>
<dbReference type="InterPro" id="IPR001254">
    <property type="entry name" value="Trypsin_dom"/>
</dbReference>
<dbReference type="PANTHER" id="PTHR24223:SF415">
    <property type="entry name" value="FI20190P1"/>
    <property type="match status" value="1"/>
</dbReference>
<keyword evidence="7" id="KW-1133">Transmembrane helix</keyword>
<dbReference type="InterPro" id="IPR009003">
    <property type="entry name" value="Peptidase_S1_PA"/>
</dbReference>
<evidence type="ECO:0000256" key="12">
    <source>
        <dbReference type="ARBA" id="ARBA00024195"/>
    </source>
</evidence>
<dbReference type="FunFam" id="2.40.10.10:FF:000028">
    <property type="entry name" value="Serine protease easter"/>
    <property type="match status" value="1"/>
</dbReference>
<dbReference type="GO" id="GO:0005524">
    <property type="term" value="F:ATP binding"/>
    <property type="evidence" value="ECO:0007669"/>
    <property type="project" value="UniProtKB-KW"/>
</dbReference>
<dbReference type="GO" id="GO:0004252">
    <property type="term" value="F:serine-type endopeptidase activity"/>
    <property type="evidence" value="ECO:0007669"/>
    <property type="project" value="InterPro"/>
</dbReference>
<dbReference type="Pfam" id="PF00089">
    <property type="entry name" value="Trypsin"/>
    <property type="match status" value="1"/>
</dbReference>
<dbReference type="SUPFAM" id="SSF90123">
    <property type="entry name" value="ABC transporter transmembrane region"/>
    <property type="match status" value="1"/>
</dbReference>
<dbReference type="AlphaFoldDB" id="A0A1B0C638"/>
<evidence type="ECO:0000256" key="2">
    <source>
        <dbReference type="ARBA" id="ARBA00022692"/>
    </source>
</evidence>
<evidence type="ECO:0000259" key="13">
    <source>
        <dbReference type="PROSITE" id="PS50240"/>
    </source>
</evidence>
<dbReference type="Gene3D" id="2.40.10.10">
    <property type="entry name" value="Trypsin-like serine proteases"/>
    <property type="match status" value="2"/>
</dbReference>
<keyword evidence="1" id="KW-0813">Transport</keyword>
<evidence type="ECO:0000256" key="10">
    <source>
        <dbReference type="ARBA" id="ARBA00023157"/>
    </source>
</evidence>
<evidence type="ECO:0000256" key="6">
    <source>
        <dbReference type="ARBA" id="ARBA00022840"/>
    </source>
</evidence>
<keyword evidence="6" id="KW-0067">ATP-binding</keyword>
<evidence type="ECO:0000313" key="15">
    <source>
        <dbReference type="EnsemblMetazoa" id="GPPI050165-PA"/>
    </source>
</evidence>
<feature type="domain" description="ABC transmembrane type-1" evidence="14">
    <location>
        <begin position="212"/>
        <end position="312"/>
    </location>
</feature>
<dbReference type="PROSITE" id="PS50929">
    <property type="entry name" value="ABC_TM1F"/>
    <property type="match status" value="1"/>
</dbReference>
<proteinExistence type="inferred from homology"/>
<dbReference type="Gene3D" id="1.20.1560.10">
    <property type="entry name" value="ABC transporter type 1, transmembrane domain"/>
    <property type="match status" value="1"/>
</dbReference>
<dbReference type="SUPFAM" id="SSF50494">
    <property type="entry name" value="Trypsin-like serine proteases"/>
    <property type="match status" value="1"/>
</dbReference>
<dbReference type="STRING" id="67801.A0A1B0C638"/>
<evidence type="ECO:0000313" key="16">
    <source>
        <dbReference type="Proteomes" id="UP000092460"/>
    </source>
</evidence>
<dbReference type="EnsemblMetazoa" id="GPPI050165-RA">
    <property type="protein sequence ID" value="GPPI050165-PA"/>
    <property type="gene ID" value="GPPI050165"/>
</dbReference>
<sequence>MGSELNEVSVNKFTSVGLREHSIPHLNFNKITKIEASRYNNREPHLRNAILRTFYRSAIVDGIICLVYTLLKSVIPAVLAQLLLQFDRPSAVSNSSLLSNTTHRHIRSIVSTRGNYEDNEKAPNFLVISLKKNEATAHKFPSTNSNRRELGICRNSSLYLERCALVRSYPSLFNTIGMFSYTSCRSTSEIVMCTHAYSLLITIAMSIRSAGQTPAGYLINLLSNDVNRLHYGFIFGHWVWIMPIQAVLICYLISTRIGLAAVVGVVGLLLKTIPVQTELSKLASKLRMKIAKRTDTRVGIMNELVQGIQLIKITKVFTERSTFCFHLFVCRVILVLTFSGNHKRYKCEGSLISASYVIIVSHCVSGLLSLLKWHLTGVRFGEWNSEENSDCKNGKKANTPCASSHINVAIEYAVPHSLYSLKAKNQLHDIVLIRLAEVIHFTDFIKPTCLPLNKEERIIDFKSLITEEAGWNLNFIKIKVPVQGVAALKYHRMYMKRNIRLANSQFYVESQESRFTLRKLGSPVVTLCPNPSNGCKRIRPYYTLAGLLSFYPRSSNNIKVH</sequence>
<evidence type="ECO:0000256" key="1">
    <source>
        <dbReference type="ARBA" id="ARBA00022448"/>
    </source>
</evidence>
<dbReference type="VEuPathDB" id="VectorBase:GPPI050165"/>
<dbReference type="InterPro" id="IPR011527">
    <property type="entry name" value="ABC1_TM_dom"/>
</dbReference>
<evidence type="ECO:0000256" key="9">
    <source>
        <dbReference type="ARBA" id="ARBA00023145"/>
    </source>
</evidence>
<dbReference type="PROSITE" id="PS50240">
    <property type="entry name" value="TRYPSIN_DOM"/>
    <property type="match status" value="1"/>
</dbReference>
<evidence type="ECO:0000256" key="7">
    <source>
        <dbReference type="ARBA" id="ARBA00022989"/>
    </source>
</evidence>
<reference evidence="16" key="1">
    <citation type="submission" date="2015-01" db="EMBL/GenBank/DDBJ databases">
        <authorList>
            <person name="Aksoy S."/>
            <person name="Warren W."/>
            <person name="Wilson R.K."/>
        </authorList>
    </citation>
    <scope>NUCLEOTIDE SEQUENCE [LARGE SCALE GENOMIC DNA]</scope>
    <source>
        <strain evidence="16">IAEA</strain>
    </source>
</reference>
<dbReference type="GO" id="GO:0140359">
    <property type="term" value="F:ABC-type transporter activity"/>
    <property type="evidence" value="ECO:0007669"/>
    <property type="project" value="InterPro"/>
</dbReference>
<keyword evidence="4" id="KW-0547">Nucleotide-binding</keyword>
<protein>
    <recommendedName>
        <fullName evidence="17">ABC transmembrane type-1 domain-containing protein</fullName>
    </recommendedName>
</protein>
<dbReference type="InterPro" id="IPR036640">
    <property type="entry name" value="ABC1_TM_sf"/>
</dbReference>
<dbReference type="EMBL" id="JXJN01026420">
    <property type="status" value="NOT_ANNOTATED_CDS"/>
    <property type="molecule type" value="Genomic_DNA"/>
</dbReference>
<evidence type="ECO:0000259" key="14">
    <source>
        <dbReference type="PROSITE" id="PS50929"/>
    </source>
</evidence>
<dbReference type="Proteomes" id="UP000092460">
    <property type="component" value="Unassembled WGS sequence"/>
</dbReference>
<evidence type="ECO:0000256" key="5">
    <source>
        <dbReference type="ARBA" id="ARBA00022837"/>
    </source>
</evidence>
<dbReference type="PANTHER" id="PTHR24223">
    <property type="entry name" value="ATP-BINDING CASSETTE SUB-FAMILY C"/>
    <property type="match status" value="1"/>
</dbReference>
<keyword evidence="5" id="KW-0106">Calcium</keyword>
<reference evidence="15" key="2">
    <citation type="submission" date="2020-05" db="UniProtKB">
        <authorList>
            <consortium name="EnsemblMetazoa"/>
        </authorList>
    </citation>
    <scope>IDENTIFICATION</scope>
    <source>
        <strain evidence="15">IAEA</strain>
    </source>
</reference>
<keyword evidence="9" id="KW-0865">Zymogen</keyword>